<dbReference type="AlphaFoldDB" id="A0A8X6PH25"/>
<name>A0A8X6PH25_NEPPI</name>
<keyword evidence="2" id="KW-1185">Reference proteome</keyword>
<gene>
    <name evidence="1" type="ORF">NPIL_433311</name>
</gene>
<evidence type="ECO:0000313" key="1">
    <source>
        <dbReference type="EMBL" id="GFT70690.1"/>
    </source>
</evidence>
<sequence>MDSLSQQLFFPRPDGIGPPSLVATFWSQLRCLLYPRNHCQKKRRTGNIVSVTKANEFDKGKEAEGIPRIAKGNVNIHNQSQLPRHFTLPRIDPKPTREGLLITRMIHGTLFTIE</sequence>
<organism evidence="1 2">
    <name type="scientific">Nephila pilipes</name>
    <name type="common">Giant wood spider</name>
    <name type="synonym">Nephila maculata</name>
    <dbReference type="NCBI Taxonomy" id="299642"/>
    <lineage>
        <taxon>Eukaryota</taxon>
        <taxon>Metazoa</taxon>
        <taxon>Ecdysozoa</taxon>
        <taxon>Arthropoda</taxon>
        <taxon>Chelicerata</taxon>
        <taxon>Arachnida</taxon>
        <taxon>Araneae</taxon>
        <taxon>Araneomorphae</taxon>
        <taxon>Entelegynae</taxon>
        <taxon>Araneoidea</taxon>
        <taxon>Nephilidae</taxon>
        <taxon>Nephila</taxon>
    </lineage>
</organism>
<protein>
    <submittedName>
        <fullName evidence="1">Uncharacterized protein</fullName>
    </submittedName>
</protein>
<comment type="caution">
    <text evidence="1">The sequence shown here is derived from an EMBL/GenBank/DDBJ whole genome shotgun (WGS) entry which is preliminary data.</text>
</comment>
<reference evidence="1" key="1">
    <citation type="submission" date="2020-08" db="EMBL/GenBank/DDBJ databases">
        <title>Multicomponent nature underlies the extraordinary mechanical properties of spider dragline silk.</title>
        <authorList>
            <person name="Kono N."/>
            <person name="Nakamura H."/>
            <person name="Mori M."/>
            <person name="Yoshida Y."/>
            <person name="Ohtoshi R."/>
            <person name="Malay A.D."/>
            <person name="Moran D.A.P."/>
            <person name="Tomita M."/>
            <person name="Numata K."/>
            <person name="Arakawa K."/>
        </authorList>
    </citation>
    <scope>NUCLEOTIDE SEQUENCE</scope>
</reference>
<dbReference type="EMBL" id="BMAW01116437">
    <property type="protein sequence ID" value="GFT70690.1"/>
    <property type="molecule type" value="Genomic_DNA"/>
</dbReference>
<dbReference type="Proteomes" id="UP000887013">
    <property type="component" value="Unassembled WGS sequence"/>
</dbReference>
<proteinExistence type="predicted"/>
<accession>A0A8X6PH25</accession>
<evidence type="ECO:0000313" key="2">
    <source>
        <dbReference type="Proteomes" id="UP000887013"/>
    </source>
</evidence>